<sequence length="42" mass="4671">MASFWPQRPAREHCASGRFRPAPNIRIFILTATLSRTATGQG</sequence>
<proteinExistence type="predicted"/>
<gene>
    <name evidence="1" type="ORF">FH063_000934</name>
</gene>
<comment type="caution">
    <text evidence="1">The sequence shown here is derived from an EMBL/GenBank/DDBJ whole genome shotgun (WGS) entry which is preliminary data.</text>
</comment>
<organism evidence="1 2">
    <name type="scientific">Azospirillum argentinense</name>
    <dbReference type="NCBI Taxonomy" id="2970906"/>
    <lineage>
        <taxon>Bacteria</taxon>
        <taxon>Pseudomonadati</taxon>
        <taxon>Pseudomonadota</taxon>
        <taxon>Alphaproteobacteria</taxon>
        <taxon>Rhodospirillales</taxon>
        <taxon>Azospirillaceae</taxon>
        <taxon>Azospirillum</taxon>
    </lineage>
</organism>
<dbReference type="AlphaFoldDB" id="A0A5B0L5X6"/>
<accession>A0A5B0L5X6</accession>
<dbReference type="Proteomes" id="UP000325333">
    <property type="component" value="Unassembled WGS sequence"/>
</dbReference>
<dbReference type="EMBL" id="VEWN01000001">
    <property type="protein sequence ID" value="KAA1058734.1"/>
    <property type="molecule type" value="Genomic_DNA"/>
</dbReference>
<reference evidence="1 2" key="1">
    <citation type="submission" date="2019-07" db="EMBL/GenBank/DDBJ databases">
        <title>Genome sequencing of the stress-tolerant strain Azospirillum brasilense Az19.</title>
        <authorList>
            <person name="Maroniche G.A."/>
            <person name="Garcia J.E."/>
            <person name="Pagnussat L."/>
            <person name="Amenta M."/>
            <person name="Creus C.M."/>
        </authorList>
    </citation>
    <scope>NUCLEOTIDE SEQUENCE [LARGE SCALE GENOMIC DNA]</scope>
    <source>
        <strain evidence="1 2">Az19</strain>
    </source>
</reference>
<protein>
    <submittedName>
        <fullName evidence="1">Uncharacterized protein</fullName>
    </submittedName>
</protein>
<evidence type="ECO:0000313" key="2">
    <source>
        <dbReference type="Proteomes" id="UP000325333"/>
    </source>
</evidence>
<evidence type="ECO:0000313" key="1">
    <source>
        <dbReference type="EMBL" id="KAA1058734.1"/>
    </source>
</evidence>
<name>A0A5B0L5X6_9PROT</name>